<dbReference type="Pfam" id="PF02195">
    <property type="entry name" value="ParB_N"/>
    <property type="match status" value="1"/>
</dbReference>
<feature type="domain" description="ParB-like N-terminal" evidence="3">
    <location>
        <begin position="59"/>
        <end position="153"/>
    </location>
</feature>
<evidence type="ECO:0000313" key="5">
    <source>
        <dbReference type="Proteomes" id="UP000255165"/>
    </source>
</evidence>
<dbReference type="InterPro" id="IPR003115">
    <property type="entry name" value="ParB_N"/>
</dbReference>
<evidence type="ECO:0000256" key="1">
    <source>
        <dbReference type="ARBA" id="ARBA00006295"/>
    </source>
</evidence>
<dbReference type="Gene3D" id="1.10.10.2830">
    <property type="match status" value="1"/>
</dbReference>
<dbReference type="AlphaFoldDB" id="A0A370NKH9"/>
<dbReference type="InterPro" id="IPR036086">
    <property type="entry name" value="ParB/Sulfiredoxin_sf"/>
</dbReference>
<dbReference type="Proteomes" id="UP000255165">
    <property type="component" value="Unassembled WGS sequence"/>
</dbReference>
<dbReference type="InterPro" id="IPR004437">
    <property type="entry name" value="ParB/RepB/Spo0J"/>
</dbReference>
<reference evidence="5" key="1">
    <citation type="submission" date="2018-06" db="EMBL/GenBank/DDBJ databases">
        <authorList>
            <person name="Feng T."/>
            <person name="Jeon C.O."/>
        </authorList>
    </citation>
    <scope>NUCLEOTIDE SEQUENCE [LARGE SCALE GENOMIC DNA]</scope>
    <source>
        <strain evidence="5">S23</strain>
    </source>
</reference>
<keyword evidence="5" id="KW-1185">Reference proteome</keyword>
<evidence type="ECO:0000256" key="2">
    <source>
        <dbReference type="ARBA" id="ARBA00023125"/>
    </source>
</evidence>
<gene>
    <name evidence="4" type="ORF">DN412_33390</name>
</gene>
<dbReference type="SMART" id="SM00470">
    <property type="entry name" value="ParB"/>
    <property type="match status" value="1"/>
</dbReference>
<evidence type="ECO:0000313" key="4">
    <source>
        <dbReference type="EMBL" id="RDK06109.1"/>
    </source>
</evidence>
<dbReference type="EMBL" id="QKWJ01000072">
    <property type="protein sequence ID" value="RDK06109.1"/>
    <property type="molecule type" value="Genomic_DNA"/>
</dbReference>
<keyword evidence="2" id="KW-0238">DNA-binding</keyword>
<accession>A0A370NKH9</accession>
<dbReference type="PANTHER" id="PTHR33375">
    <property type="entry name" value="CHROMOSOME-PARTITIONING PROTEIN PARB-RELATED"/>
    <property type="match status" value="1"/>
</dbReference>
<dbReference type="GO" id="GO:0005694">
    <property type="term" value="C:chromosome"/>
    <property type="evidence" value="ECO:0007669"/>
    <property type="project" value="TreeGrafter"/>
</dbReference>
<evidence type="ECO:0000259" key="3">
    <source>
        <dbReference type="SMART" id="SM00470"/>
    </source>
</evidence>
<dbReference type="CDD" id="cd16393">
    <property type="entry name" value="SPO0J_N"/>
    <property type="match status" value="1"/>
</dbReference>
<protein>
    <submittedName>
        <fullName evidence="4">Chromosome partitioning protein ParB</fullName>
    </submittedName>
</protein>
<dbReference type="NCBIfam" id="TIGR00180">
    <property type="entry name" value="parB_part"/>
    <property type="match status" value="1"/>
</dbReference>
<dbReference type="InterPro" id="IPR050336">
    <property type="entry name" value="Chromosome_partition/occlusion"/>
</dbReference>
<proteinExistence type="inferred from homology"/>
<name>A0A370NKH9_9BURK</name>
<dbReference type="PANTHER" id="PTHR33375:SF1">
    <property type="entry name" value="CHROMOSOME-PARTITIONING PROTEIN PARB-RELATED"/>
    <property type="match status" value="1"/>
</dbReference>
<dbReference type="SUPFAM" id="SSF110849">
    <property type="entry name" value="ParB/Sulfiredoxin"/>
    <property type="match status" value="1"/>
</dbReference>
<dbReference type="FunFam" id="3.90.1530.30:FF:000001">
    <property type="entry name" value="Chromosome partitioning protein ParB"/>
    <property type="match status" value="1"/>
</dbReference>
<organism evidence="4 5">
    <name type="scientific">Cupriavidus lacunae</name>
    <dbReference type="NCBI Taxonomy" id="2666307"/>
    <lineage>
        <taxon>Bacteria</taxon>
        <taxon>Pseudomonadati</taxon>
        <taxon>Pseudomonadota</taxon>
        <taxon>Betaproteobacteria</taxon>
        <taxon>Burkholderiales</taxon>
        <taxon>Burkholderiaceae</taxon>
        <taxon>Cupriavidus</taxon>
    </lineage>
</organism>
<comment type="similarity">
    <text evidence="1">Belongs to the ParB family.</text>
</comment>
<comment type="caution">
    <text evidence="4">The sequence shown here is derived from an EMBL/GenBank/DDBJ whole genome shotgun (WGS) entry which is preliminary data.</text>
</comment>
<dbReference type="Gene3D" id="3.90.1530.30">
    <property type="match status" value="1"/>
</dbReference>
<dbReference type="GO" id="GO:0007059">
    <property type="term" value="P:chromosome segregation"/>
    <property type="evidence" value="ECO:0007669"/>
    <property type="project" value="TreeGrafter"/>
</dbReference>
<dbReference type="RefSeq" id="WP_115215497.1">
    <property type="nucleotide sequence ID" value="NZ_QKWJ01000072.1"/>
</dbReference>
<dbReference type="SUPFAM" id="SSF109709">
    <property type="entry name" value="KorB DNA-binding domain-like"/>
    <property type="match status" value="1"/>
</dbReference>
<dbReference type="GO" id="GO:0003677">
    <property type="term" value="F:DNA binding"/>
    <property type="evidence" value="ECO:0007669"/>
    <property type="project" value="UniProtKB-KW"/>
</dbReference>
<sequence length="328" mass="36654">MNMRKRMLEQTANLTPANEIKVEIAPQVADRPKTAPGMMAALSAAQLRIQELESQGAASTVPVEKIRPNPWQPRIKFDESSLTDLAESIKELGLMQPILVRRVTPDNGESYFELIAGERRWRAHQVLGLQEIKALITDASDADMAVLALAENVSREDLTDYEIGKAMRRVEKEFPDRKRMAESMGMSRSTLYRYFAFDNLPEFMRVDLEKNPSLFSGTAASDTYAVLKKHGEPAMAGAREVWKQLVDGSLEQSKFAKLLEASLLRREATPVTSQRDIHKVYAGKTQAGSITKDSVSFTVKLKSAVLTAAQEERIRTVINELFDGGPQR</sequence>